<feature type="transmembrane region" description="Helical" evidence="1">
    <location>
        <begin position="143"/>
        <end position="162"/>
    </location>
</feature>
<evidence type="ECO:0000313" key="2">
    <source>
        <dbReference type="EMBL" id="GAA3997154.1"/>
    </source>
</evidence>
<comment type="caution">
    <text evidence="2">The sequence shown here is derived from an EMBL/GenBank/DDBJ whole genome shotgun (WGS) entry which is preliminary data.</text>
</comment>
<organism evidence="2 3">
    <name type="scientific">Sphingomonas humi</name>
    <dbReference type="NCBI Taxonomy" id="335630"/>
    <lineage>
        <taxon>Bacteria</taxon>
        <taxon>Pseudomonadati</taxon>
        <taxon>Pseudomonadota</taxon>
        <taxon>Alphaproteobacteria</taxon>
        <taxon>Sphingomonadales</taxon>
        <taxon>Sphingomonadaceae</taxon>
        <taxon>Sphingomonas</taxon>
    </lineage>
</organism>
<sequence length="602" mass="65636">MGGEWSDVPERLLGWMERHWRLVVVLVWLGACALFTWQRWGNILGFALGDTDDNLRMAQVRALLNGQGWYDLRQYRFDPAFGGANIHWSRIVDLPIAALILLGRLFTTGADAERMAVAVAPMLPYVVLLFGIALTARRLISPAAFVAAFVALYFAGATNGMFMPTRIDHHGWQLASLSLVIAGLADPDRRRGGLTVGLASAFSLSIGLEMLIYLALAGAAQVLMWVSDARERDRLLSYAASISGGCAVGFLLFASYDNRAPVCDALSPVWLSDALLGGALLALLAWRSPARWTTRLALAAVAGLVVAGFHALAWPHCLSRLEGVSPEVDRLWLSNVREAKPITQHSWRTGVTIASLPAAGLLGWIWLTFLHRRDPERLRRILGPAVITAAAFALLFWQVRAGPASQLLGAIGCSALTATLLPRLWNAKNSLVVVLGSTALVLVASGGAAPLALALYPDKGGGKQTESQRLNNRANRLCPTLWAMRPVAQQPKGMVFTFIDLGPRLIAVTKHSALGGPYHRNGQAIADSMNAFRGSPEQARMLILKHRSDYLLVCPHMNQATIYRAQTPKGFYAQLERGATFPWLQPIDLGKDSPLKMWRVVK</sequence>
<feature type="transmembrane region" description="Helical" evidence="1">
    <location>
        <begin position="198"/>
        <end position="223"/>
    </location>
</feature>
<evidence type="ECO:0000256" key="1">
    <source>
        <dbReference type="SAM" id="Phobius"/>
    </source>
</evidence>
<protein>
    <recommendedName>
        <fullName evidence="4">AcrB/AcrD/AcrF family protein</fullName>
    </recommendedName>
</protein>
<feature type="transmembrane region" description="Helical" evidence="1">
    <location>
        <begin position="296"/>
        <end position="314"/>
    </location>
</feature>
<evidence type="ECO:0000313" key="3">
    <source>
        <dbReference type="Proteomes" id="UP001501310"/>
    </source>
</evidence>
<name>A0ABP7RGG9_9SPHN</name>
<feature type="transmembrane region" description="Helical" evidence="1">
    <location>
        <begin position="265"/>
        <end position="284"/>
    </location>
</feature>
<feature type="transmembrane region" description="Helical" evidence="1">
    <location>
        <begin position="432"/>
        <end position="456"/>
    </location>
</feature>
<keyword evidence="1" id="KW-1133">Transmembrane helix</keyword>
<keyword evidence="1" id="KW-0812">Transmembrane</keyword>
<keyword evidence="3" id="KW-1185">Reference proteome</keyword>
<accession>A0ABP7RGG9</accession>
<feature type="transmembrane region" description="Helical" evidence="1">
    <location>
        <begin position="381"/>
        <end position="399"/>
    </location>
</feature>
<feature type="transmembrane region" description="Helical" evidence="1">
    <location>
        <begin position="405"/>
        <end position="425"/>
    </location>
</feature>
<reference evidence="3" key="1">
    <citation type="journal article" date="2019" name="Int. J. Syst. Evol. Microbiol.">
        <title>The Global Catalogue of Microorganisms (GCM) 10K type strain sequencing project: providing services to taxonomists for standard genome sequencing and annotation.</title>
        <authorList>
            <consortium name="The Broad Institute Genomics Platform"/>
            <consortium name="The Broad Institute Genome Sequencing Center for Infectious Disease"/>
            <person name="Wu L."/>
            <person name="Ma J."/>
        </authorList>
    </citation>
    <scope>NUCLEOTIDE SEQUENCE [LARGE SCALE GENOMIC DNA]</scope>
    <source>
        <strain evidence="3">JCM 16603</strain>
    </source>
</reference>
<keyword evidence="1" id="KW-0472">Membrane</keyword>
<feature type="transmembrane region" description="Helical" evidence="1">
    <location>
        <begin position="350"/>
        <end position="369"/>
    </location>
</feature>
<dbReference type="Proteomes" id="UP001501310">
    <property type="component" value="Unassembled WGS sequence"/>
</dbReference>
<evidence type="ECO:0008006" key="4">
    <source>
        <dbReference type="Google" id="ProtNLM"/>
    </source>
</evidence>
<proteinExistence type="predicted"/>
<dbReference type="EMBL" id="BAAAZD010000001">
    <property type="protein sequence ID" value="GAA3997154.1"/>
    <property type="molecule type" value="Genomic_DNA"/>
</dbReference>
<feature type="transmembrane region" description="Helical" evidence="1">
    <location>
        <begin position="20"/>
        <end position="37"/>
    </location>
</feature>
<feature type="transmembrane region" description="Helical" evidence="1">
    <location>
        <begin position="235"/>
        <end position="253"/>
    </location>
</feature>
<feature type="transmembrane region" description="Helical" evidence="1">
    <location>
        <begin position="116"/>
        <end position="136"/>
    </location>
</feature>
<gene>
    <name evidence="2" type="ORF">GCM10022211_03060</name>
</gene>